<dbReference type="NCBIfam" id="NF047509">
    <property type="entry name" value="Rv3131_FMN_oxido"/>
    <property type="match status" value="1"/>
</dbReference>
<evidence type="ECO:0000313" key="2">
    <source>
        <dbReference type="EMBL" id="SDC95522.1"/>
    </source>
</evidence>
<accession>A0A1G6QT62</accession>
<dbReference type="InterPro" id="IPR000415">
    <property type="entry name" value="Nitroreductase-like"/>
</dbReference>
<dbReference type="STRING" id="168276.SAMN05444580_102199"/>
<dbReference type="EMBL" id="FNAB01000002">
    <property type="protein sequence ID" value="SDC95522.1"/>
    <property type="molecule type" value="Genomic_DNA"/>
</dbReference>
<dbReference type="RefSeq" id="WP_072843932.1">
    <property type="nucleotide sequence ID" value="NZ_FNAB01000002.1"/>
</dbReference>
<sequence length="325" mass="35077">MDTTIPDANVIRIAVDLACRAPSVHNSQPWYWRYSSGRLDLFGDRSRLLPSTDPTGRQLDVSCGAALHHLQVALASLRWRTSIRLFPESALPRFVAAVHLHHDAHPQSRDFDLLAAIRHRRTDRRPFAPLPQDEDEILAALHGAAAAHGVTVTVLPPEARATLTVAAESSSAARRYDSAYQAELHWWAGHSRPADGIPPDALATADESTSVAVGRAFPSTHRSEASAAAADEAVVLMLGTATDTAPDWVRCGQALSAVVLEATSRRVATCPLTHLTEDQRSRDLIAGLAPDAGFPQVLVRIGTATGPRPPHETPRRPATEVLSLH</sequence>
<evidence type="ECO:0000313" key="3">
    <source>
        <dbReference type="Proteomes" id="UP000199417"/>
    </source>
</evidence>
<dbReference type="Proteomes" id="UP000199417">
    <property type="component" value="Unassembled WGS sequence"/>
</dbReference>
<dbReference type="GO" id="GO:0016491">
    <property type="term" value="F:oxidoreductase activity"/>
    <property type="evidence" value="ECO:0007669"/>
    <property type="project" value="InterPro"/>
</dbReference>
<dbReference type="AlphaFoldDB" id="A0A1G6QT62"/>
<organism evidence="2 3">
    <name type="scientific">Rhodococcus tukisamuensis</name>
    <dbReference type="NCBI Taxonomy" id="168276"/>
    <lineage>
        <taxon>Bacteria</taxon>
        <taxon>Bacillati</taxon>
        <taxon>Actinomycetota</taxon>
        <taxon>Actinomycetes</taxon>
        <taxon>Mycobacteriales</taxon>
        <taxon>Nocardiaceae</taxon>
        <taxon>Rhodococcus</taxon>
    </lineage>
</organism>
<name>A0A1G6QT62_9NOCA</name>
<proteinExistence type="predicted"/>
<dbReference type="Gene3D" id="3.40.109.10">
    <property type="entry name" value="NADH Oxidase"/>
    <property type="match status" value="1"/>
</dbReference>
<evidence type="ECO:0000256" key="1">
    <source>
        <dbReference type="SAM" id="MobiDB-lite"/>
    </source>
</evidence>
<dbReference type="InterPro" id="IPR050627">
    <property type="entry name" value="Nitroreductase/BluB"/>
</dbReference>
<dbReference type="PANTHER" id="PTHR23026">
    <property type="entry name" value="NADPH NITROREDUCTASE"/>
    <property type="match status" value="1"/>
</dbReference>
<feature type="region of interest" description="Disordered" evidence="1">
    <location>
        <begin position="304"/>
        <end position="325"/>
    </location>
</feature>
<dbReference type="PANTHER" id="PTHR23026:SF123">
    <property type="entry name" value="NAD(P)H NITROREDUCTASE RV3131-RELATED"/>
    <property type="match status" value="1"/>
</dbReference>
<keyword evidence="3" id="KW-1185">Reference proteome</keyword>
<reference evidence="2 3" key="1">
    <citation type="submission" date="2016-10" db="EMBL/GenBank/DDBJ databases">
        <authorList>
            <person name="de Groot N.N."/>
        </authorList>
    </citation>
    <scope>NUCLEOTIDE SEQUENCE [LARGE SCALE GENOMIC DNA]</scope>
    <source>
        <strain evidence="2 3">JCM 11308</strain>
    </source>
</reference>
<feature type="compositionally biased region" description="Basic and acidic residues" evidence="1">
    <location>
        <begin position="309"/>
        <end position="318"/>
    </location>
</feature>
<dbReference type="SUPFAM" id="SSF55469">
    <property type="entry name" value="FMN-dependent nitroreductase-like"/>
    <property type="match status" value="2"/>
</dbReference>
<gene>
    <name evidence="2" type="ORF">SAMN05444580_102199</name>
</gene>
<protein>
    <submittedName>
        <fullName evidence="2">Nitroreductase</fullName>
    </submittedName>
</protein>